<protein>
    <submittedName>
        <fullName evidence="2">Rhodanese-related sulfurtransferase</fullName>
    </submittedName>
</protein>
<dbReference type="Proteomes" id="UP000198820">
    <property type="component" value="Unassembled WGS sequence"/>
</dbReference>
<feature type="domain" description="Rhodanese" evidence="1">
    <location>
        <begin position="26"/>
        <end position="117"/>
    </location>
</feature>
<dbReference type="GO" id="GO:0016740">
    <property type="term" value="F:transferase activity"/>
    <property type="evidence" value="ECO:0007669"/>
    <property type="project" value="UniProtKB-KW"/>
</dbReference>
<dbReference type="InterPro" id="IPR001763">
    <property type="entry name" value="Rhodanese-like_dom"/>
</dbReference>
<reference evidence="2 3" key="1">
    <citation type="submission" date="2016-10" db="EMBL/GenBank/DDBJ databases">
        <authorList>
            <person name="de Groot N.N."/>
        </authorList>
    </citation>
    <scope>NUCLEOTIDE SEQUENCE [LARGE SCALE GENOMIC DNA]</scope>
    <source>
        <strain evidence="2 3">DSM 23581</strain>
    </source>
</reference>
<sequence>MLNTQVEAKKLNLKALSVEDFASQTSSNNVYVLDTRDPEIFRVSFIPNSLNLGIGNNFAPWMTRIFPDRKTKIVLVCDESCLSQCLTLLNELDYHNILGYLDGGFQSWENSSKKTDSIERLNVDEFSKACLENKKVVDVRHKAEYYSQHVKNAENISLDDMIEQKQSFEKEPCILYCQGGYRSMIAASLLKIKGFDNVKDVEGGFSEIIEHDIELTPYRCPTNFQK</sequence>
<dbReference type="CDD" id="cd00158">
    <property type="entry name" value="RHOD"/>
    <property type="match status" value="2"/>
</dbReference>
<dbReference type="SUPFAM" id="SSF52821">
    <property type="entry name" value="Rhodanese/Cell cycle control phosphatase"/>
    <property type="match status" value="2"/>
</dbReference>
<dbReference type="Pfam" id="PF00581">
    <property type="entry name" value="Rhodanese"/>
    <property type="match status" value="2"/>
</dbReference>
<keyword evidence="2" id="KW-0808">Transferase</keyword>
<dbReference type="STRING" id="908615.SAMN05421540_10443"/>
<accession>A0A1H3ZDS4</accession>
<gene>
    <name evidence="2" type="ORF">SAMN05421540_10443</name>
</gene>
<dbReference type="PANTHER" id="PTHR43031:SF1">
    <property type="entry name" value="PYRIDINE NUCLEOTIDE-DISULPHIDE OXIDOREDUCTASE"/>
    <property type="match status" value="1"/>
</dbReference>
<name>A0A1H3ZDS4_9FLAO</name>
<evidence type="ECO:0000259" key="1">
    <source>
        <dbReference type="PROSITE" id="PS50206"/>
    </source>
</evidence>
<evidence type="ECO:0000313" key="2">
    <source>
        <dbReference type="EMBL" id="SEA21785.1"/>
    </source>
</evidence>
<keyword evidence="3" id="KW-1185">Reference proteome</keyword>
<dbReference type="InterPro" id="IPR036873">
    <property type="entry name" value="Rhodanese-like_dom_sf"/>
</dbReference>
<proteinExistence type="predicted"/>
<evidence type="ECO:0000313" key="3">
    <source>
        <dbReference type="Proteomes" id="UP000198820"/>
    </source>
</evidence>
<dbReference type="RefSeq" id="WP_093241298.1">
    <property type="nucleotide sequence ID" value="NZ_FNQF01000004.1"/>
</dbReference>
<dbReference type="EMBL" id="FNQF01000004">
    <property type="protein sequence ID" value="SEA21785.1"/>
    <property type="molecule type" value="Genomic_DNA"/>
</dbReference>
<dbReference type="SMART" id="SM00450">
    <property type="entry name" value="RHOD"/>
    <property type="match status" value="2"/>
</dbReference>
<dbReference type="PROSITE" id="PS50206">
    <property type="entry name" value="RHODANESE_3"/>
    <property type="match status" value="2"/>
</dbReference>
<organism evidence="2 3">
    <name type="scientific">Psychroflexus halocasei</name>
    <dbReference type="NCBI Taxonomy" id="908615"/>
    <lineage>
        <taxon>Bacteria</taxon>
        <taxon>Pseudomonadati</taxon>
        <taxon>Bacteroidota</taxon>
        <taxon>Flavobacteriia</taxon>
        <taxon>Flavobacteriales</taxon>
        <taxon>Flavobacteriaceae</taxon>
        <taxon>Psychroflexus</taxon>
    </lineage>
</organism>
<feature type="domain" description="Rhodanese" evidence="1">
    <location>
        <begin position="130"/>
        <end position="217"/>
    </location>
</feature>
<dbReference type="InterPro" id="IPR050229">
    <property type="entry name" value="GlpE_sulfurtransferase"/>
</dbReference>
<dbReference type="Gene3D" id="3.40.250.10">
    <property type="entry name" value="Rhodanese-like domain"/>
    <property type="match status" value="2"/>
</dbReference>
<dbReference type="PANTHER" id="PTHR43031">
    <property type="entry name" value="FAD-DEPENDENT OXIDOREDUCTASE"/>
    <property type="match status" value="1"/>
</dbReference>
<dbReference type="AlphaFoldDB" id="A0A1H3ZDS4"/>